<dbReference type="STRING" id="650164.K5UNP3"/>
<organism evidence="1 2">
    <name type="scientific">Phanerochaete carnosa (strain HHB-10118-sp)</name>
    <name type="common">White-rot fungus</name>
    <name type="synonym">Peniophora carnosa</name>
    <dbReference type="NCBI Taxonomy" id="650164"/>
    <lineage>
        <taxon>Eukaryota</taxon>
        <taxon>Fungi</taxon>
        <taxon>Dikarya</taxon>
        <taxon>Basidiomycota</taxon>
        <taxon>Agaricomycotina</taxon>
        <taxon>Agaricomycetes</taxon>
        <taxon>Polyporales</taxon>
        <taxon>Phanerochaetaceae</taxon>
        <taxon>Phanerochaete</taxon>
    </lineage>
</organism>
<protein>
    <submittedName>
        <fullName evidence="1">Uncharacterized protein</fullName>
    </submittedName>
</protein>
<dbReference type="EMBL" id="JH930477">
    <property type="protein sequence ID" value="EKM51361.1"/>
    <property type="molecule type" value="Genomic_DNA"/>
</dbReference>
<dbReference type="GeneID" id="18908894"/>
<dbReference type="InParanoid" id="K5UNP3"/>
<sequence>MDFLTALFADGLLGKNFHQVVLECVPDNDKGNAITFEKAFANAYVYFTHFAIFGHKNILDTCIGLASIICNMAIQCWKNQKAVNLTLPVAMPDGPLEESVMSYILVQIKGRSMLGPLLFEINVEELRTFPPTNNHPFIAITMHLSVKPNADKGLTQSTNSMAVRSKVTNEDSIVSCLLLYTGIRTVKHNVNPHYSIHVHGCSEHVYGVIQPGEKDAYASIFAK</sequence>
<dbReference type="HOGENOM" id="CLU_1240504_0_0_1"/>
<proteinExistence type="predicted"/>
<dbReference type="RefSeq" id="XP_007400505.1">
    <property type="nucleotide sequence ID" value="XM_007400443.1"/>
</dbReference>
<gene>
    <name evidence="1" type="ORF">PHACADRAFT_152064</name>
</gene>
<dbReference type="KEGG" id="pco:PHACADRAFT_152064"/>
<evidence type="ECO:0000313" key="2">
    <source>
        <dbReference type="Proteomes" id="UP000008370"/>
    </source>
</evidence>
<dbReference type="OrthoDB" id="2736708at2759"/>
<evidence type="ECO:0000313" key="1">
    <source>
        <dbReference type="EMBL" id="EKM51361.1"/>
    </source>
</evidence>
<keyword evidence="2" id="KW-1185">Reference proteome</keyword>
<accession>K5UNP3</accession>
<dbReference type="Proteomes" id="UP000008370">
    <property type="component" value="Unassembled WGS sequence"/>
</dbReference>
<dbReference type="AlphaFoldDB" id="K5UNP3"/>
<name>K5UNP3_PHACS</name>
<reference evidence="1 2" key="1">
    <citation type="journal article" date="2012" name="BMC Genomics">
        <title>Comparative genomics of the white-rot fungi, Phanerochaete carnosa and P. chrysosporium, to elucidate the genetic basis of the distinct wood types they colonize.</title>
        <authorList>
            <person name="Suzuki H."/>
            <person name="MacDonald J."/>
            <person name="Syed K."/>
            <person name="Salamov A."/>
            <person name="Hori C."/>
            <person name="Aerts A."/>
            <person name="Henrissat B."/>
            <person name="Wiebenga A."/>
            <person name="vanKuyk P.A."/>
            <person name="Barry K."/>
            <person name="Lindquist E."/>
            <person name="LaButti K."/>
            <person name="Lapidus A."/>
            <person name="Lucas S."/>
            <person name="Coutinho P."/>
            <person name="Gong Y."/>
            <person name="Samejima M."/>
            <person name="Mahadevan R."/>
            <person name="Abou-Zaid M."/>
            <person name="de Vries R.P."/>
            <person name="Igarashi K."/>
            <person name="Yadav J.S."/>
            <person name="Grigoriev I.V."/>
            <person name="Master E.R."/>
        </authorList>
    </citation>
    <scope>NUCLEOTIDE SEQUENCE [LARGE SCALE GENOMIC DNA]</scope>
    <source>
        <strain evidence="1 2">HHB-10118-sp</strain>
    </source>
</reference>